<dbReference type="AlphaFoldDB" id="A0A0E9VM81"/>
<name>A0A0E9VM81_ANGAN</name>
<protein>
    <submittedName>
        <fullName evidence="1">Uncharacterized protein</fullName>
    </submittedName>
</protein>
<organism evidence="1">
    <name type="scientific">Anguilla anguilla</name>
    <name type="common">European freshwater eel</name>
    <name type="synonym">Muraena anguilla</name>
    <dbReference type="NCBI Taxonomy" id="7936"/>
    <lineage>
        <taxon>Eukaryota</taxon>
        <taxon>Metazoa</taxon>
        <taxon>Chordata</taxon>
        <taxon>Craniata</taxon>
        <taxon>Vertebrata</taxon>
        <taxon>Euteleostomi</taxon>
        <taxon>Actinopterygii</taxon>
        <taxon>Neopterygii</taxon>
        <taxon>Teleostei</taxon>
        <taxon>Anguilliformes</taxon>
        <taxon>Anguillidae</taxon>
        <taxon>Anguilla</taxon>
    </lineage>
</organism>
<sequence length="26" mass="3620">MKMMWRRSWWRRRRRRKVTCQIWGRL</sequence>
<evidence type="ECO:0000313" key="1">
    <source>
        <dbReference type="EMBL" id="JAH78520.1"/>
    </source>
</evidence>
<accession>A0A0E9VM81</accession>
<proteinExistence type="predicted"/>
<reference evidence="1" key="1">
    <citation type="submission" date="2014-11" db="EMBL/GenBank/DDBJ databases">
        <authorList>
            <person name="Amaro Gonzalez C."/>
        </authorList>
    </citation>
    <scope>NUCLEOTIDE SEQUENCE</scope>
</reference>
<dbReference type="EMBL" id="GBXM01030057">
    <property type="protein sequence ID" value="JAH78520.1"/>
    <property type="molecule type" value="Transcribed_RNA"/>
</dbReference>
<reference evidence="1" key="2">
    <citation type="journal article" date="2015" name="Fish Shellfish Immunol.">
        <title>Early steps in the European eel (Anguilla anguilla)-Vibrio vulnificus interaction in the gills: Role of the RtxA13 toxin.</title>
        <authorList>
            <person name="Callol A."/>
            <person name="Pajuelo D."/>
            <person name="Ebbesson L."/>
            <person name="Teles M."/>
            <person name="MacKenzie S."/>
            <person name="Amaro C."/>
        </authorList>
    </citation>
    <scope>NUCLEOTIDE SEQUENCE</scope>
</reference>